<keyword evidence="6" id="KW-0239">DNA-directed DNA polymerase</keyword>
<gene>
    <name evidence="10" type="ORF">OXX778_LOCUS21757</name>
</gene>
<dbReference type="PANTHER" id="PTHR33568">
    <property type="entry name" value="DNA POLYMERASE"/>
    <property type="match status" value="1"/>
</dbReference>
<evidence type="ECO:0000313" key="11">
    <source>
        <dbReference type="Proteomes" id="UP000663879"/>
    </source>
</evidence>
<reference evidence="10" key="1">
    <citation type="submission" date="2021-02" db="EMBL/GenBank/DDBJ databases">
        <authorList>
            <person name="Nowell W R."/>
        </authorList>
    </citation>
    <scope>NUCLEOTIDE SEQUENCE</scope>
    <source>
        <strain evidence="10">Ploen Becks lab</strain>
    </source>
</reference>
<keyword evidence="11" id="KW-1185">Reference proteome</keyword>
<protein>
    <recommendedName>
        <fullName evidence="2">DNA-directed DNA polymerase</fullName>
        <ecNumber evidence="2">2.7.7.7</ecNumber>
    </recommendedName>
</protein>
<dbReference type="InterPro" id="IPR004868">
    <property type="entry name" value="DNA-dir_DNA_pol_B_mt/vir"/>
</dbReference>
<evidence type="ECO:0000256" key="3">
    <source>
        <dbReference type="ARBA" id="ARBA00022679"/>
    </source>
</evidence>
<evidence type="ECO:0000313" key="10">
    <source>
        <dbReference type="EMBL" id="CAF1114221.1"/>
    </source>
</evidence>
<name>A0A814Q453_9BILA</name>
<dbReference type="Gene3D" id="3.90.1600.10">
    <property type="entry name" value="Palm domain of DNA polymerase"/>
    <property type="match status" value="1"/>
</dbReference>
<dbReference type="PANTHER" id="PTHR33568:SF3">
    <property type="entry name" value="DNA-DIRECTED DNA POLYMERASE"/>
    <property type="match status" value="1"/>
</dbReference>
<evidence type="ECO:0000256" key="2">
    <source>
        <dbReference type="ARBA" id="ARBA00012417"/>
    </source>
</evidence>
<evidence type="ECO:0000256" key="5">
    <source>
        <dbReference type="ARBA" id="ARBA00022705"/>
    </source>
</evidence>
<dbReference type="EMBL" id="CAJNOC010008351">
    <property type="protein sequence ID" value="CAF1114221.1"/>
    <property type="molecule type" value="Genomic_DNA"/>
</dbReference>
<dbReference type="GO" id="GO:0003677">
    <property type="term" value="F:DNA binding"/>
    <property type="evidence" value="ECO:0007669"/>
    <property type="project" value="UniProtKB-KW"/>
</dbReference>
<evidence type="ECO:0000259" key="9">
    <source>
        <dbReference type="Pfam" id="PF03175"/>
    </source>
</evidence>
<evidence type="ECO:0000256" key="1">
    <source>
        <dbReference type="ARBA" id="ARBA00005755"/>
    </source>
</evidence>
<organism evidence="10 11">
    <name type="scientific">Brachionus calyciflorus</name>
    <dbReference type="NCBI Taxonomy" id="104777"/>
    <lineage>
        <taxon>Eukaryota</taxon>
        <taxon>Metazoa</taxon>
        <taxon>Spiralia</taxon>
        <taxon>Gnathifera</taxon>
        <taxon>Rotifera</taxon>
        <taxon>Eurotatoria</taxon>
        <taxon>Monogononta</taxon>
        <taxon>Pseudotrocha</taxon>
        <taxon>Ploima</taxon>
        <taxon>Brachionidae</taxon>
        <taxon>Brachionus</taxon>
    </lineage>
</organism>
<dbReference type="GO" id="GO:0003887">
    <property type="term" value="F:DNA-directed DNA polymerase activity"/>
    <property type="evidence" value="ECO:0007669"/>
    <property type="project" value="UniProtKB-KW"/>
</dbReference>
<proteinExistence type="inferred from homology"/>
<keyword evidence="5" id="KW-0235">DNA replication</keyword>
<keyword evidence="3" id="KW-0808">Transferase</keyword>
<sequence length="423" mass="49196">NGAKLIEIWECDWDRSIKQDPEVASFVAQCHPELHTENFGDVNKYFGIIKCKVLRPRELYFPVLPSRINNKLGFPLCRTCAELQQNKCNHSIEEKCLEGTWVTLEVQEAIPQGYQIVEIYEVWHWEKLGFLFGDYVDMFLKGKQEADGYPEYAKSDEEKQKYIKDYYEREGVKLDLEKIQKNKGLRSVMKILLNSFCGSFVMNTNKTQYKVISDPLEWFDMVSDDQYVINNADFSHPNYVQVFYSTNEDMHAGSTQTSVVLAAFVTCHARLKLYQELKKIDKRVLYFDTDSIIFVKVPGQYDPPLGGYLGDFTDEVKTKGANYITEFISAGPKNYAYKMDNGKTICTVKGFTLNHISSLVINFDSIREIVVNDREKKLQVEQLKFTRDKKNWFIKTDIVSKMYGFVYDKRVLLDSFVTLPYGY</sequence>
<evidence type="ECO:0000256" key="4">
    <source>
        <dbReference type="ARBA" id="ARBA00022695"/>
    </source>
</evidence>
<dbReference type="EC" id="2.7.7.7" evidence="2"/>
<evidence type="ECO:0000256" key="7">
    <source>
        <dbReference type="ARBA" id="ARBA00023125"/>
    </source>
</evidence>
<accession>A0A814Q453</accession>
<keyword evidence="7" id="KW-0238">DNA-binding</keyword>
<evidence type="ECO:0000256" key="8">
    <source>
        <dbReference type="ARBA" id="ARBA00049244"/>
    </source>
</evidence>
<dbReference type="OrthoDB" id="6119432at2759"/>
<comment type="catalytic activity">
    <reaction evidence="8">
        <text>DNA(n) + a 2'-deoxyribonucleoside 5'-triphosphate = DNA(n+1) + diphosphate</text>
        <dbReference type="Rhea" id="RHEA:22508"/>
        <dbReference type="Rhea" id="RHEA-COMP:17339"/>
        <dbReference type="Rhea" id="RHEA-COMP:17340"/>
        <dbReference type="ChEBI" id="CHEBI:33019"/>
        <dbReference type="ChEBI" id="CHEBI:61560"/>
        <dbReference type="ChEBI" id="CHEBI:173112"/>
        <dbReference type="EC" id="2.7.7.7"/>
    </reaction>
</comment>
<dbReference type="SUPFAM" id="SSF56672">
    <property type="entry name" value="DNA/RNA polymerases"/>
    <property type="match status" value="1"/>
</dbReference>
<dbReference type="InterPro" id="IPR043502">
    <property type="entry name" value="DNA/RNA_pol_sf"/>
</dbReference>
<feature type="domain" description="DNA-directed DNA polymerase family B mitochondria/virus" evidence="9">
    <location>
        <begin position="39"/>
        <end position="270"/>
    </location>
</feature>
<dbReference type="Proteomes" id="UP000663879">
    <property type="component" value="Unassembled WGS sequence"/>
</dbReference>
<keyword evidence="4" id="KW-0548">Nucleotidyltransferase</keyword>
<dbReference type="AlphaFoldDB" id="A0A814Q453"/>
<dbReference type="GO" id="GO:0000166">
    <property type="term" value="F:nucleotide binding"/>
    <property type="evidence" value="ECO:0007669"/>
    <property type="project" value="InterPro"/>
</dbReference>
<evidence type="ECO:0000256" key="6">
    <source>
        <dbReference type="ARBA" id="ARBA00022932"/>
    </source>
</evidence>
<dbReference type="GO" id="GO:0006260">
    <property type="term" value="P:DNA replication"/>
    <property type="evidence" value="ECO:0007669"/>
    <property type="project" value="UniProtKB-KW"/>
</dbReference>
<comment type="caution">
    <text evidence="10">The sequence shown here is derived from an EMBL/GenBank/DDBJ whole genome shotgun (WGS) entry which is preliminary data.</text>
</comment>
<dbReference type="Pfam" id="PF03175">
    <property type="entry name" value="DNA_pol_B_2"/>
    <property type="match status" value="1"/>
</dbReference>
<comment type="similarity">
    <text evidence="1">Belongs to the DNA polymerase type-B family.</text>
</comment>
<feature type="non-terminal residue" evidence="10">
    <location>
        <position position="1"/>
    </location>
</feature>
<dbReference type="InterPro" id="IPR023211">
    <property type="entry name" value="DNA_pol_palm_dom_sf"/>
</dbReference>